<protein>
    <submittedName>
        <fullName evidence="2">Uncharacterized protein</fullName>
    </submittedName>
</protein>
<sequence>MKEFILGILPGAVFFYRYSPRFSVGRMVGLLLMEFAPYLLIAVINSINVKFVLFGFVLVYGIYDFGYLHNDYKAEKERSGATIRSQFSEFNYLAFAIYRVPVVFFVFYYLASLGGGDILKSIAITACIVPFFIIHNELRSPRARIITFIVLNGLKIVSRIILLGPNCLYFVFSAMPHLVIKLLHYLGAKEIVLVDDKTLKSITLQIYFGFLTLLLFVDPFLVVAAVPYFLNHAKSIFRDFIKVRTL</sequence>
<feature type="transmembrane region" description="Helical" evidence="1">
    <location>
        <begin position="117"/>
        <end position="133"/>
    </location>
</feature>
<dbReference type="AlphaFoldDB" id="A0A1G8DVG1"/>
<feature type="transmembrane region" description="Helical" evidence="1">
    <location>
        <begin position="90"/>
        <end position="111"/>
    </location>
</feature>
<proteinExistence type="predicted"/>
<gene>
    <name evidence="2" type="ORF">SAMN05660652_01955</name>
</gene>
<name>A0A1G8DVG1_9RHOO</name>
<organism evidence="2 3">
    <name type="scientific">Propionivibrio dicarboxylicus</name>
    <dbReference type="NCBI Taxonomy" id="83767"/>
    <lineage>
        <taxon>Bacteria</taxon>
        <taxon>Pseudomonadati</taxon>
        <taxon>Pseudomonadota</taxon>
        <taxon>Betaproteobacteria</taxon>
        <taxon>Rhodocyclales</taxon>
        <taxon>Rhodocyclaceae</taxon>
        <taxon>Propionivibrio</taxon>
    </lineage>
</organism>
<keyword evidence="1" id="KW-0812">Transmembrane</keyword>
<reference evidence="2 3" key="1">
    <citation type="submission" date="2016-10" db="EMBL/GenBank/DDBJ databases">
        <authorList>
            <person name="de Groot N.N."/>
        </authorList>
    </citation>
    <scope>NUCLEOTIDE SEQUENCE [LARGE SCALE GENOMIC DNA]</scope>
    <source>
        <strain evidence="2 3">DSM 5885</strain>
    </source>
</reference>
<feature type="transmembrane region" description="Helical" evidence="1">
    <location>
        <begin position="27"/>
        <end position="45"/>
    </location>
</feature>
<feature type="transmembrane region" description="Helical" evidence="1">
    <location>
        <begin position="168"/>
        <end position="186"/>
    </location>
</feature>
<dbReference type="Proteomes" id="UP000198607">
    <property type="component" value="Unassembled WGS sequence"/>
</dbReference>
<keyword evidence="1" id="KW-0472">Membrane</keyword>
<accession>A0A1G8DVG1</accession>
<keyword evidence="3" id="KW-1185">Reference proteome</keyword>
<keyword evidence="1" id="KW-1133">Transmembrane helix</keyword>
<evidence type="ECO:0000313" key="2">
    <source>
        <dbReference type="EMBL" id="SDH61568.1"/>
    </source>
</evidence>
<dbReference type="OrthoDB" id="9181053at2"/>
<feature type="transmembrane region" description="Helical" evidence="1">
    <location>
        <begin position="51"/>
        <end position="69"/>
    </location>
</feature>
<feature type="transmembrane region" description="Helical" evidence="1">
    <location>
        <begin position="206"/>
        <end position="230"/>
    </location>
</feature>
<dbReference type="EMBL" id="FNCY01000007">
    <property type="protein sequence ID" value="SDH61568.1"/>
    <property type="molecule type" value="Genomic_DNA"/>
</dbReference>
<evidence type="ECO:0000313" key="3">
    <source>
        <dbReference type="Proteomes" id="UP000198607"/>
    </source>
</evidence>
<dbReference type="RefSeq" id="WP_143009819.1">
    <property type="nucleotide sequence ID" value="NZ_FNCY01000007.1"/>
</dbReference>
<evidence type="ECO:0000256" key="1">
    <source>
        <dbReference type="SAM" id="Phobius"/>
    </source>
</evidence>
<dbReference type="STRING" id="83767.SAMN05660652_01955"/>